<gene>
    <name evidence="10" type="ORF">BCR37DRAFT_380077</name>
</gene>
<sequence>MLSKGSETIGTLVPFADPLWMTTLDSPYFNDSHRRLSKYLRRYVDEELSPYCSDWEEASAVPDAVQKRFAEVGCTAACVYPLAKGYMDGITLPAGIPANEWDAFHDFVLIDELMRCGYLGVCWALATGNIIGCPPLVNFGSEALKRELLPKILKGDKRICLGVTEPGAGSDVANIATTARREGDFFIVNGSKKWITNAVYSDYVTAAVRTGGPGAGGISCLIIPLDLPGVERRKLQNSGVASSGSTLIDFEDVKVPVKYLVGKENQGFKIFLSNFNHERLWLSIQALRMSRICIEDAYGHANKRKTFGKHLIEQPIIRDKFTHMGRLVEALQAQLESLYYHLNRNYSDADLAGMTALCKVNASVCLEYVNRECQQVFGGLGYQRGTLAGGRVEQISRDLRVIVIGGGSYEIMSDLAMKQQIKIMDGRQPRDVKDAIPAKL</sequence>
<dbReference type="Pfam" id="PF02771">
    <property type="entry name" value="Acyl-CoA_dh_N"/>
    <property type="match status" value="1"/>
</dbReference>
<evidence type="ECO:0000256" key="6">
    <source>
        <dbReference type="RuleBase" id="RU362125"/>
    </source>
</evidence>
<dbReference type="Pfam" id="PF00441">
    <property type="entry name" value="Acyl-CoA_dh_1"/>
    <property type="match status" value="1"/>
</dbReference>
<dbReference type="SUPFAM" id="SSF56645">
    <property type="entry name" value="Acyl-CoA dehydrogenase NM domain-like"/>
    <property type="match status" value="1"/>
</dbReference>
<comment type="caution">
    <text evidence="10">The sequence shown here is derived from an EMBL/GenBank/DDBJ whole genome shotgun (WGS) entry which is preliminary data.</text>
</comment>
<feature type="domain" description="Acyl-CoA dehydrogenase/oxidase N-terminal" evidence="9">
    <location>
        <begin position="31"/>
        <end position="156"/>
    </location>
</feature>
<dbReference type="GeneID" id="63786016"/>
<feature type="domain" description="Acyl-CoA dehydrogenase/oxidase C-terminal" evidence="7">
    <location>
        <begin position="265"/>
        <end position="418"/>
    </location>
</feature>
<dbReference type="EMBL" id="MCFI01000010">
    <property type="protein sequence ID" value="ORY82136.1"/>
    <property type="molecule type" value="Genomic_DNA"/>
</dbReference>
<dbReference type="InterPro" id="IPR050741">
    <property type="entry name" value="Acyl-CoA_dehydrogenase"/>
</dbReference>
<dbReference type="InterPro" id="IPR046373">
    <property type="entry name" value="Acyl-CoA_Oxase/DH_mid-dom_sf"/>
</dbReference>
<dbReference type="GO" id="GO:0003995">
    <property type="term" value="F:acyl-CoA dehydrogenase activity"/>
    <property type="evidence" value="ECO:0007669"/>
    <property type="project" value="TreeGrafter"/>
</dbReference>
<dbReference type="GO" id="GO:0033539">
    <property type="term" value="P:fatty acid beta-oxidation using acyl-CoA dehydrogenase"/>
    <property type="evidence" value="ECO:0007669"/>
    <property type="project" value="TreeGrafter"/>
</dbReference>
<evidence type="ECO:0000259" key="8">
    <source>
        <dbReference type="Pfam" id="PF02770"/>
    </source>
</evidence>
<dbReference type="InterPro" id="IPR037069">
    <property type="entry name" value="AcylCoA_DH/ox_N_sf"/>
</dbReference>
<evidence type="ECO:0000256" key="2">
    <source>
        <dbReference type="ARBA" id="ARBA00009347"/>
    </source>
</evidence>
<keyword evidence="3 6" id="KW-0285">Flavoprotein</keyword>
<evidence type="ECO:0000259" key="9">
    <source>
        <dbReference type="Pfam" id="PF02771"/>
    </source>
</evidence>
<reference evidence="10 11" key="1">
    <citation type="submission" date="2016-07" db="EMBL/GenBank/DDBJ databases">
        <title>Pervasive Adenine N6-methylation of Active Genes in Fungi.</title>
        <authorList>
            <consortium name="DOE Joint Genome Institute"/>
            <person name="Mondo S.J."/>
            <person name="Dannebaum R.O."/>
            <person name="Kuo R.C."/>
            <person name="Labutti K."/>
            <person name="Haridas S."/>
            <person name="Kuo A."/>
            <person name="Salamov A."/>
            <person name="Ahrendt S.R."/>
            <person name="Lipzen A."/>
            <person name="Sullivan W."/>
            <person name="Andreopoulos W.B."/>
            <person name="Clum A."/>
            <person name="Lindquist E."/>
            <person name="Daum C."/>
            <person name="Ramamoorthy G.K."/>
            <person name="Gryganskyi A."/>
            <person name="Culley D."/>
            <person name="Magnuson J.K."/>
            <person name="James T.Y."/>
            <person name="O'Malley M.A."/>
            <person name="Stajich J.E."/>
            <person name="Spatafora J.W."/>
            <person name="Visel A."/>
            <person name="Grigoriev I.V."/>
        </authorList>
    </citation>
    <scope>NUCLEOTIDE SEQUENCE [LARGE SCALE GENOMIC DNA]</scope>
    <source>
        <strain evidence="10 11">12-1054</strain>
    </source>
</reference>
<feature type="domain" description="Acyl-CoA oxidase/dehydrogenase middle" evidence="8">
    <location>
        <begin position="160"/>
        <end position="253"/>
    </location>
</feature>
<comment type="similarity">
    <text evidence="2 6">Belongs to the acyl-CoA dehydrogenase family.</text>
</comment>
<comment type="cofactor">
    <cofactor evidence="1 6">
        <name>FAD</name>
        <dbReference type="ChEBI" id="CHEBI:57692"/>
    </cofactor>
</comment>
<evidence type="ECO:0000313" key="11">
    <source>
        <dbReference type="Proteomes" id="UP000193685"/>
    </source>
</evidence>
<dbReference type="AlphaFoldDB" id="A0A1Y2FFS1"/>
<evidence type="ECO:0000256" key="1">
    <source>
        <dbReference type="ARBA" id="ARBA00001974"/>
    </source>
</evidence>
<keyword evidence="5 6" id="KW-0560">Oxidoreductase</keyword>
<proteinExistence type="inferred from homology"/>
<dbReference type="InterPro" id="IPR009100">
    <property type="entry name" value="AcylCoA_DH/oxidase_NM_dom_sf"/>
</dbReference>
<evidence type="ECO:0000256" key="3">
    <source>
        <dbReference type="ARBA" id="ARBA00022630"/>
    </source>
</evidence>
<organism evidence="10 11">
    <name type="scientific">Protomyces lactucae-debilis</name>
    <dbReference type="NCBI Taxonomy" id="2754530"/>
    <lineage>
        <taxon>Eukaryota</taxon>
        <taxon>Fungi</taxon>
        <taxon>Dikarya</taxon>
        <taxon>Ascomycota</taxon>
        <taxon>Taphrinomycotina</taxon>
        <taxon>Taphrinomycetes</taxon>
        <taxon>Taphrinales</taxon>
        <taxon>Protomycetaceae</taxon>
        <taxon>Protomyces</taxon>
    </lineage>
</organism>
<dbReference type="InterPro" id="IPR006091">
    <property type="entry name" value="Acyl-CoA_Oxase/DH_mid-dom"/>
</dbReference>
<dbReference type="InterPro" id="IPR013786">
    <property type="entry name" value="AcylCoA_DH/ox_N"/>
</dbReference>
<dbReference type="PANTHER" id="PTHR48083:SF17">
    <property type="entry name" value="ACYL-COA DEHYDROGENASE (AFU_ORTHOLOGUE AFUA_2G16630)-RELATED"/>
    <property type="match status" value="1"/>
</dbReference>
<dbReference type="GO" id="GO:0050660">
    <property type="term" value="F:flavin adenine dinucleotide binding"/>
    <property type="evidence" value="ECO:0007669"/>
    <property type="project" value="InterPro"/>
</dbReference>
<dbReference type="PANTHER" id="PTHR48083">
    <property type="entry name" value="MEDIUM-CHAIN SPECIFIC ACYL-COA DEHYDROGENASE, MITOCHONDRIAL-RELATED"/>
    <property type="match status" value="1"/>
</dbReference>
<keyword evidence="4 6" id="KW-0274">FAD</keyword>
<dbReference type="Pfam" id="PF02770">
    <property type="entry name" value="Acyl-CoA_dh_M"/>
    <property type="match status" value="1"/>
</dbReference>
<dbReference type="FunFam" id="2.40.110.10:FF:000002">
    <property type="entry name" value="Acyl-CoA dehydrogenase fadE12"/>
    <property type="match status" value="1"/>
</dbReference>
<dbReference type="InterPro" id="IPR036250">
    <property type="entry name" value="AcylCo_DH-like_C"/>
</dbReference>
<keyword evidence="11" id="KW-1185">Reference proteome</keyword>
<dbReference type="OrthoDB" id="10254877at2759"/>
<evidence type="ECO:0000256" key="5">
    <source>
        <dbReference type="ARBA" id="ARBA00023002"/>
    </source>
</evidence>
<dbReference type="Gene3D" id="2.40.110.10">
    <property type="entry name" value="Butyryl-CoA Dehydrogenase, subunit A, domain 2"/>
    <property type="match status" value="1"/>
</dbReference>
<protein>
    <submittedName>
        <fullName evidence="10">Acyl-CoA dehydrogenase/oxidase</fullName>
    </submittedName>
</protein>
<dbReference type="Proteomes" id="UP000193685">
    <property type="component" value="Unassembled WGS sequence"/>
</dbReference>
<dbReference type="Gene3D" id="1.10.540.10">
    <property type="entry name" value="Acyl-CoA dehydrogenase/oxidase, N-terminal domain"/>
    <property type="match status" value="1"/>
</dbReference>
<evidence type="ECO:0000313" key="10">
    <source>
        <dbReference type="EMBL" id="ORY82136.1"/>
    </source>
</evidence>
<accession>A0A1Y2FFS1</accession>
<dbReference type="STRING" id="56484.A0A1Y2FFS1"/>
<evidence type="ECO:0000256" key="4">
    <source>
        <dbReference type="ARBA" id="ARBA00022827"/>
    </source>
</evidence>
<dbReference type="RefSeq" id="XP_040725270.1">
    <property type="nucleotide sequence ID" value="XM_040869417.1"/>
</dbReference>
<dbReference type="InterPro" id="IPR009075">
    <property type="entry name" value="AcylCo_DH/oxidase_C"/>
</dbReference>
<dbReference type="GO" id="GO:0005737">
    <property type="term" value="C:cytoplasm"/>
    <property type="evidence" value="ECO:0007669"/>
    <property type="project" value="TreeGrafter"/>
</dbReference>
<dbReference type="Gene3D" id="1.20.140.10">
    <property type="entry name" value="Butyryl-CoA Dehydrogenase, subunit A, domain 3"/>
    <property type="match status" value="1"/>
</dbReference>
<dbReference type="SUPFAM" id="SSF47203">
    <property type="entry name" value="Acyl-CoA dehydrogenase C-terminal domain-like"/>
    <property type="match status" value="1"/>
</dbReference>
<name>A0A1Y2FFS1_PROLT</name>
<dbReference type="OMA" id="FFDEAYR"/>
<evidence type="ECO:0000259" key="7">
    <source>
        <dbReference type="Pfam" id="PF00441"/>
    </source>
</evidence>